<sequence length="502" mass="54688">MLPPRPLLLLAVLAAPVAAVEAAFNVTRSLHGIGPESVENFAGYVTVNRTRHLFYWFFESRGNPATDPFILWMTGGPGCSGMLALLVENGPYHVGAGGSLTLNPYSWNEKANILFIDQPVGTGLSYNSNPLDIGVTNELEMAANMYDFFQSWFAAFPKYAQLPFFIAAESYGGHYAPALAHFIQTANQARTKPRINLRGVLIGDGLVDPVHQYPSYPAFAKAHQQQMQLTDGAIGVMEAALLLCVPLAAACDGSNVTCQQCISPHTSGGGCAPPPDDPHGLPCCRDEQGVPCTPEVLRFLACSNAYDFCNFGELLPVQMAGRVNPYDVRLPCEVKPLCYDFSAQTEWMNRPETLAALGARKKSWASCNREVEIKLVFAGDWMKTYRASIAALLEDDIPVLIYHGEYDFIVNWMGGRAWTNALQWSGQAGFLLSKNSTFTVDGKPAGSFKSYRGLTFMKLTDAGHLAPMDQPAATLEMVAKFIRGEPFVQLPHVVEAQNTGAA</sequence>
<dbReference type="SUPFAM" id="SSF53474">
    <property type="entry name" value="alpha/beta-Hydrolases"/>
    <property type="match status" value="1"/>
</dbReference>
<dbReference type="PRINTS" id="PR00724">
    <property type="entry name" value="CRBOXYPTASEC"/>
</dbReference>
<comment type="similarity">
    <text evidence="1 7">Belongs to the peptidase S10 family.</text>
</comment>
<dbReference type="EC" id="3.4.16.-" evidence="7"/>
<dbReference type="Proteomes" id="UP001515480">
    <property type="component" value="Unassembled WGS sequence"/>
</dbReference>
<evidence type="ECO:0000313" key="8">
    <source>
        <dbReference type="EMBL" id="KAL1523449.1"/>
    </source>
</evidence>
<dbReference type="Gene3D" id="3.40.50.1820">
    <property type="entry name" value="alpha/beta hydrolase"/>
    <property type="match status" value="1"/>
</dbReference>
<feature type="signal peptide" evidence="7">
    <location>
        <begin position="1"/>
        <end position="22"/>
    </location>
</feature>
<keyword evidence="5 7" id="KW-0378">Hydrolase</keyword>
<dbReference type="GO" id="GO:0006508">
    <property type="term" value="P:proteolysis"/>
    <property type="evidence" value="ECO:0007669"/>
    <property type="project" value="UniProtKB-KW"/>
</dbReference>
<dbReference type="AlphaFoldDB" id="A0AB34JS41"/>
<feature type="chain" id="PRO_5044044645" description="Carboxypeptidase" evidence="7">
    <location>
        <begin position="23"/>
        <end position="502"/>
    </location>
</feature>
<dbReference type="InterPro" id="IPR001563">
    <property type="entry name" value="Peptidase_S10"/>
</dbReference>
<dbReference type="EMBL" id="JBGBPQ010000006">
    <property type="protein sequence ID" value="KAL1523449.1"/>
    <property type="molecule type" value="Genomic_DNA"/>
</dbReference>
<evidence type="ECO:0000256" key="2">
    <source>
        <dbReference type="ARBA" id="ARBA00022645"/>
    </source>
</evidence>
<keyword evidence="3 7" id="KW-0645">Protease</keyword>
<keyword evidence="2 7" id="KW-0121">Carboxypeptidase</keyword>
<gene>
    <name evidence="8" type="ORF">AB1Y20_018389</name>
</gene>
<dbReference type="PROSITE" id="PS00131">
    <property type="entry name" value="CARBOXYPEPT_SER_SER"/>
    <property type="match status" value="1"/>
</dbReference>
<evidence type="ECO:0000256" key="5">
    <source>
        <dbReference type="ARBA" id="ARBA00022801"/>
    </source>
</evidence>
<comment type="caution">
    <text evidence="8">The sequence shown here is derived from an EMBL/GenBank/DDBJ whole genome shotgun (WGS) entry which is preliminary data.</text>
</comment>
<evidence type="ECO:0000256" key="4">
    <source>
        <dbReference type="ARBA" id="ARBA00022729"/>
    </source>
</evidence>
<keyword evidence="9" id="KW-1185">Reference proteome</keyword>
<evidence type="ECO:0000256" key="7">
    <source>
        <dbReference type="RuleBase" id="RU361156"/>
    </source>
</evidence>
<evidence type="ECO:0000256" key="6">
    <source>
        <dbReference type="ARBA" id="ARBA00023180"/>
    </source>
</evidence>
<reference evidence="8 9" key="1">
    <citation type="journal article" date="2024" name="Science">
        <title>Giant polyketide synthase enzymes in the biosynthesis of giant marine polyether toxins.</title>
        <authorList>
            <person name="Fallon T.R."/>
            <person name="Shende V.V."/>
            <person name="Wierzbicki I.H."/>
            <person name="Pendleton A.L."/>
            <person name="Watervoot N.F."/>
            <person name="Auber R.P."/>
            <person name="Gonzalez D.J."/>
            <person name="Wisecaver J.H."/>
            <person name="Moore B.S."/>
        </authorList>
    </citation>
    <scope>NUCLEOTIDE SEQUENCE [LARGE SCALE GENOMIC DNA]</scope>
    <source>
        <strain evidence="8 9">12B1</strain>
    </source>
</reference>
<proteinExistence type="inferred from homology"/>
<dbReference type="PANTHER" id="PTHR11802">
    <property type="entry name" value="SERINE PROTEASE FAMILY S10 SERINE CARBOXYPEPTIDASE"/>
    <property type="match status" value="1"/>
</dbReference>
<accession>A0AB34JS41</accession>
<keyword evidence="4 7" id="KW-0732">Signal</keyword>
<dbReference type="GO" id="GO:0004185">
    <property type="term" value="F:serine-type carboxypeptidase activity"/>
    <property type="evidence" value="ECO:0007669"/>
    <property type="project" value="UniProtKB-UniRule"/>
</dbReference>
<keyword evidence="6" id="KW-0325">Glycoprotein</keyword>
<protein>
    <recommendedName>
        <fullName evidence="7">Carboxypeptidase</fullName>
        <ecNumber evidence="7">3.4.16.-</ecNumber>
    </recommendedName>
</protein>
<dbReference type="InterPro" id="IPR018202">
    <property type="entry name" value="Ser_caboxypep_ser_AS"/>
</dbReference>
<organism evidence="8 9">
    <name type="scientific">Prymnesium parvum</name>
    <name type="common">Toxic golden alga</name>
    <dbReference type="NCBI Taxonomy" id="97485"/>
    <lineage>
        <taxon>Eukaryota</taxon>
        <taxon>Haptista</taxon>
        <taxon>Haptophyta</taxon>
        <taxon>Prymnesiophyceae</taxon>
        <taxon>Prymnesiales</taxon>
        <taxon>Prymnesiaceae</taxon>
        <taxon>Prymnesium</taxon>
    </lineage>
</organism>
<evidence type="ECO:0000313" key="9">
    <source>
        <dbReference type="Proteomes" id="UP001515480"/>
    </source>
</evidence>
<evidence type="ECO:0000256" key="1">
    <source>
        <dbReference type="ARBA" id="ARBA00009431"/>
    </source>
</evidence>
<name>A0AB34JS41_PRYPA</name>
<dbReference type="PANTHER" id="PTHR11802:SF113">
    <property type="entry name" value="SERINE CARBOXYPEPTIDASE CTSA-4.1"/>
    <property type="match status" value="1"/>
</dbReference>
<evidence type="ECO:0000256" key="3">
    <source>
        <dbReference type="ARBA" id="ARBA00022670"/>
    </source>
</evidence>
<dbReference type="Pfam" id="PF00450">
    <property type="entry name" value="Peptidase_S10"/>
    <property type="match status" value="1"/>
</dbReference>
<dbReference type="InterPro" id="IPR029058">
    <property type="entry name" value="AB_hydrolase_fold"/>
</dbReference>